<feature type="domain" description="Schizont-infected cell agglutination extracellular alpha" evidence="2">
    <location>
        <begin position="21"/>
        <end position="185"/>
    </location>
</feature>
<sequence length="299" mass="33206">MSYETLGKLLAKYVRERALRADEKAYTDSLWKDIKTLLDEFVEYMHNDNLDIYAANCSNTGYKRPGQGNTLVIANVGDRIMCTLMSRALFFMNRWRPGSASADQTDTTSAALKEHIRCAIVNIFMYILLASPCKSQMGVYYAWYTMKQLEDGLRPGLINDGKCAQGVFQNIKASEWNMGKKIKNWLESNKSLTEKIGGQGIESTCTKKLAQLDGARQDANDMDDKIELRPEEKTVIQKLGQELKVIVEEVKKAAVQCAQANGACMEPIEAVSRSDPEDNDTQATVSNSVAGGTTATEPT</sequence>
<evidence type="ECO:0000313" key="3">
    <source>
        <dbReference type="EMBL" id="KJP85003.1"/>
    </source>
</evidence>
<gene>
    <name evidence="3" type="ORF">AK88_05358</name>
</gene>
<dbReference type="VEuPathDB" id="PlasmoDB:AK88_05358"/>
<dbReference type="AlphaFoldDB" id="A0A0D9QDB0"/>
<feature type="compositionally biased region" description="Polar residues" evidence="1">
    <location>
        <begin position="281"/>
        <end position="299"/>
    </location>
</feature>
<dbReference type="EMBL" id="KQ001762">
    <property type="protein sequence ID" value="KJP85003.1"/>
    <property type="molecule type" value="Genomic_DNA"/>
</dbReference>
<evidence type="ECO:0000256" key="1">
    <source>
        <dbReference type="SAM" id="MobiDB-lite"/>
    </source>
</evidence>
<feature type="region of interest" description="Disordered" evidence="1">
    <location>
        <begin position="270"/>
        <end position="299"/>
    </location>
</feature>
<reference evidence="3 4" key="1">
    <citation type="submission" date="2014-03" db="EMBL/GenBank/DDBJ databases">
        <title>The Genome Sequence of Plasmodium fragile nilgiri.</title>
        <authorList>
            <consortium name="The Broad Institute Genomics Platform"/>
            <consortium name="The Broad Institute Genome Sequencing Center for Infectious Disease"/>
            <person name="Neafsey D."/>
            <person name="Duraisingh M."/>
            <person name="Young S.K."/>
            <person name="Zeng Q."/>
            <person name="Gargeya S."/>
            <person name="Abouelleil A."/>
            <person name="Alvarado L."/>
            <person name="Chapman S.B."/>
            <person name="Gainer-Dewar J."/>
            <person name="Goldberg J."/>
            <person name="Griggs A."/>
            <person name="Gujja S."/>
            <person name="Hansen M."/>
            <person name="Howarth C."/>
            <person name="Imamovic A."/>
            <person name="Larimer J."/>
            <person name="Pearson M."/>
            <person name="Poon T.W."/>
            <person name="Priest M."/>
            <person name="Roberts A."/>
            <person name="Saif S."/>
            <person name="Shea T."/>
            <person name="Sykes S."/>
            <person name="Wortman J."/>
            <person name="Nusbaum C."/>
            <person name="Birren B."/>
        </authorList>
    </citation>
    <scope>NUCLEOTIDE SEQUENCE [LARGE SCALE GENOMIC DNA]</scope>
    <source>
        <strain evidence="4">nilgiri</strain>
    </source>
</reference>
<dbReference type="GeneID" id="24270672"/>
<accession>A0A0D9QDB0</accession>
<feature type="non-terminal residue" evidence="3">
    <location>
        <position position="299"/>
    </location>
</feature>
<name>A0A0D9QDB0_PLAFR</name>
<keyword evidence="4" id="KW-1185">Reference proteome</keyword>
<evidence type="ECO:0000259" key="2">
    <source>
        <dbReference type="Pfam" id="PF12887"/>
    </source>
</evidence>
<dbReference type="Pfam" id="PF12887">
    <property type="entry name" value="SICA_alpha"/>
    <property type="match status" value="1"/>
</dbReference>
<evidence type="ECO:0000313" key="4">
    <source>
        <dbReference type="Proteomes" id="UP000054561"/>
    </source>
</evidence>
<dbReference type="Proteomes" id="UP000054561">
    <property type="component" value="Unassembled WGS sequence"/>
</dbReference>
<proteinExistence type="predicted"/>
<dbReference type="RefSeq" id="XP_012338383.1">
    <property type="nucleotide sequence ID" value="XM_012482960.1"/>
</dbReference>
<organism evidence="3 4">
    <name type="scientific">Plasmodium fragile</name>
    <dbReference type="NCBI Taxonomy" id="5857"/>
    <lineage>
        <taxon>Eukaryota</taxon>
        <taxon>Sar</taxon>
        <taxon>Alveolata</taxon>
        <taxon>Apicomplexa</taxon>
        <taxon>Aconoidasida</taxon>
        <taxon>Haemosporida</taxon>
        <taxon>Plasmodiidae</taxon>
        <taxon>Plasmodium</taxon>
        <taxon>Plasmodium (Plasmodium)</taxon>
    </lineage>
</organism>
<protein>
    <recommendedName>
        <fullName evidence="2">Schizont-infected cell agglutination extracellular alpha domain-containing protein</fullName>
    </recommendedName>
</protein>
<dbReference type="InterPro" id="IPR024290">
    <property type="entry name" value="SICA_extracell_a"/>
</dbReference>